<dbReference type="PRINTS" id="PR00689">
    <property type="entry name" value="ACOABINDINGP"/>
</dbReference>
<keyword evidence="8 11" id="KW-0446">Lipid-binding</keyword>
<comment type="function">
    <text evidence="10">Acyl-CoA binding protein which acts as the peroxisome receptor for pexophagy but is dispensable for aggrephagy and nonselective autophagy. Binds medium- and long-chain acyl-CoA esters.</text>
</comment>
<dbReference type="AlphaFoldDB" id="A0A3P8U496"/>
<dbReference type="PANTHER" id="PTHR23310:SF6">
    <property type="entry name" value="ACYL-COA-BINDING DOMAIN-CONTAINING PROTEIN 5"/>
    <property type="match status" value="1"/>
</dbReference>
<accession>A0A3P8U496</accession>
<dbReference type="InterPro" id="IPR014352">
    <property type="entry name" value="FERM/acyl-CoA-bd_prot_sf"/>
</dbReference>
<evidence type="ECO:0000256" key="9">
    <source>
        <dbReference type="ARBA" id="ARBA00023136"/>
    </source>
</evidence>
<dbReference type="InterPro" id="IPR022408">
    <property type="entry name" value="Acyl-CoA-binding_prot_CS"/>
</dbReference>
<evidence type="ECO:0000256" key="10">
    <source>
        <dbReference type="ARBA" id="ARBA00025481"/>
    </source>
</evidence>
<evidence type="ECO:0000256" key="5">
    <source>
        <dbReference type="ARBA" id="ARBA00022989"/>
    </source>
</evidence>
<dbReference type="FunFam" id="1.20.80.10:FF:000010">
    <property type="entry name" value="Acyl-CoA-binding domain-containing protein 5"/>
    <property type="match status" value="1"/>
</dbReference>
<feature type="transmembrane region" description="Helical" evidence="14">
    <location>
        <begin position="502"/>
        <end position="522"/>
    </location>
</feature>
<protein>
    <recommendedName>
        <fullName evidence="11">Acyl-CoA-binding domain-containing protein 5</fullName>
    </recommendedName>
</protein>
<feature type="region of interest" description="Disordered" evidence="13">
    <location>
        <begin position="180"/>
        <end position="275"/>
    </location>
</feature>
<keyword evidence="9 14" id="KW-0472">Membrane</keyword>
<feature type="domain" description="ACB" evidence="15">
    <location>
        <begin position="18"/>
        <end position="108"/>
    </location>
</feature>
<evidence type="ECO:0000256" key="6">
    <source>
        <dbReference type="ARBA" id="ARBA00023006"/>
    </source>
</evidence>
<dbReference type="PROSITE" id="PS51228">
    <property type="entry name" value="ACB_2"/>
    <property type="match status" value="1"/>
</dbReference>
<dbReference type="GO" id="GO:0000062">
    <property type="term" value="F:fatty-acyl-CoA binding"/>
    <property type="evidence" value="ECO:0007669"/>
    <property type="project" value="InterPro"/>
</dbReference>
<feature type="binding site" evidence="12">
    <location>
        <position position="76"/>
    </location>
    <ligand>
        <name>an acyl-CoA</name>
        <dbReference type="ChEBI" id="CHEBI:58342"/>
    </ligand>
</feature>
<dbReference type="OMA" id="PYMQFNG"/>
<organism evidence="16 17">
    <name type="scientific">Amphiprion percula</name>
    <name type="common">Orange clownfish</name>
    <name type="synonym">Lutjanus percula</name>
    <dbReference type="NCBI Taxonomy" id="161767"/>
    <lineage>
        <taxon>Eukaryota</taxon>
        <taxon>Metazoa</taxon>
        <taxon>Chordata</taxon>
        <taxon>Craniata</taxon>
        <taxon>Vertebrata</taxon>
        <taxon>Euteleostomi</taxon>
        <taxon>Actinopterygii</taxon>
        <taxon>Neopterygii</taxon>
        <taxon>Teleostei</taxon>
        <taxon>Neoteleostei</taxon>
        <taxon>Acanthomorphata</taxon>
        <taxon>Ovalentaria</taxon>
        <taxon>Pomacentridae</taxon>
        <taxon>Amphiprion</taxon>
    </lineage>
</organism>
<dbReference type="Pfam" id="PF00887">
    <property type="entry name" value="ACBP"/>
    <property type="match status" value="1"/>
</dbReference>
<keyword evidence="4 14" id="KW-0812">Transmembrane</keyword>
<evidence type="ECO:0000259" key="15">
    <source>
        <dbReference type="PROSITE" id="PS51228"/>
    </source>
</evidence>
<dbReference type="PROSITE" id="PS00880">
    <property type="entry name" value="ACB_1"/>
    <property type="match status" value="1"/>
</dbReference>
<name>A0A3P8U496_AMPPE</name>
<keyword evidence="3 11" id="KW-0813">Transport</keyword>
<evidence type="ECO:0000313" key="17">
    <source>
        <dbReference type="Proteomes" id="UP000265080"/>
    </source>
</evidence>
<proteinExistence type="inferred from homology"/>
<sequence>MSSLSGLSMAQEEDEHSLEAKFAAAVKVIRSLPEEGPFQPSDDMMLMFYSYYKQATMGPCNIPRPSGFWDTRGKAKWDAWSSLGNMTKEDAMKNYVEDIQLILETIPISEEVSDLVQRLGNFYTEVEEEGEEAEENGIQKRPFTRPFAKHADELVEPFKQPTMEGYGDLWDDIQNLQEKDTSVHGLSVSSQESEGNRENSEIEIKEEYSDWRRSEEEENGDKEDNTDDEDNEEERDWSPDPRLLMVQDRRWRSDTKGSCSSMEPSVSSFTNGTHSSLNSEVEEEELACSVEPSVQYNPYMQFNGHLSGHNDTVPEKNHRSTDSDNEEFCDSMEHLAMEERMATYKGQSPGSRSASVRQKDLWFESNTSLKVGEDQVFIGDSYRNEAVLLSKHSSSLSRRGRGSQSPRATCSSQQCASVEAACCCVSQSRRPVSTTRGSINDQIATALLRLQHDMDDVLHRLHTLEVLTRSQSRSSSPKQEDFAPVARKFLRPSWWPFDSSPLTVVLTALWPLIAHWLAQIYLQRRRRKIP</sequence>
<comment type="subcellular location">
    <subcellularLocation>
        <location evidence="1">Membrane</location>
        <topology evidence="1">Single-pass membrane protein</topology>
    </subcellularLocation>
</comment>
<feature type="binding site" evidence="12">
    <location>
        <position position="95"/>
    </location>
    <ligand>
        <name>an acyl-CoA</name>
        <dbReference type="ChEBI" id="CHEBI:58342"/>
    </ligand>
</feature>
<keyword evidence="7" id="KW-0175">Coiled coil</keyword>
<dbReference type="GO" id="GO:0000425">
    <property type="term" value="P:pexophagy"/>
    <property type="evidence" value="ECO:0007669"/>
    <property type="project" value="InterPro"/>
</dbReference>
<feature type="compositionally biased region" description="Basic and acidic residues" evidence="13">
    <location>
        <begin position="194"/>
        <end position="215"/>
    </location>
</feature>
<dbReference type="GO" id="GO:0005777">
    <property type="term" value="C:peroxisome"/>
    <property type="evidence" value="ECO:0007669"/>
    <property type="project" value="TreeGrafter"/>
</dbReference>
<keyword evidence="6" id="KW-0072">Autophagy</keyword>
<dbReference type="Ensembl" id="ENSAPET00000033014.1">
    <property type="protein sequence ID" value="ENSAPEP00000032159.1"/>
    <property type="gene ID" value="ENSAPEG00000022839.1"/>
</dbReference>
<dbReference type="GO" id="GO:0006631">
    <property type="term" value="P:fatty acid metabolic process"/>
    <property type="evidence" value="ECO:0007669"/>
    <property type="project" value="TreeGrafter"/>
</dbReference>
<evidence type="ECO:0000256" key="12">
    <source>
        <dbReference type="PIRSR" id="PIRSR002412-1"/>
    </source>
</evidence>
<evidence type="ECO:0000256" key="11">
    <source>
        <dbReference type="PIRNR" id="PIRNR002412"/>
    </source>
</evidence>
<comment type="similarity">
    <text evidence="2">Belongs to the ATG37 family.</text>
</comment>
<dbReference type="GeneTree" id="ENSGT00940000156350"/>
<evidence type="ECO:0000256" key="13">
    <source>
        <dbReference type="SAM" id="MobiDB-lite"/>
    </source>
</evidence>
<feature type="compositionally biased region" description="Polar residues" evidence="13">
    <location>
        <begin position="256"/>
        <end position="274"/>
    </location>
</feature>
<dbReference type="InterPro" id="IPR035984">
    <property type="entry name" value="Acyl-CoA-binding_sf"/>
</dbReference>
<evidence type="ECO:0000256" key="7">
    <source>
        <dbReference type="ARBA" id="ARBA00023054"/>
    </source>
</evidence>
<dbReference type="Gene3D" id="1.20.80.10">
    <property type="match status" value="1"/>
</dbReference>
<evidence type="ECO:0000313" key="16">
    <source>
        <dbReference type="Ensembl" id="ENSAPEP00000032159.1"/>
    </source>
</evidence>
<reference evidence="16 17" key="1">
    <citation type="submission" date="2018-03" db="EMBL/GenBank/DDBJ databases">
        <title>Finding Nemo's genes: A chromosome-scale reference assembly of the genome of the orange clownfish Amphiprion percula.</title>
        <authorList>
            <person name="Lehmann R."/>
        </authorList>
    </citation>
    <scope>NUCLEOTIDE SEQUENCE</scope>
</reference>
<dbReference type="InterPro" id="IPR016347">
    <property type="entry name" value="ACBD5"/>
</dbReference>
<keyword evidence="17" id="KW-1185">Reference proteome</keyword>
<evidence type="ECO:0000256" key="2">
    <source>
        <dbReference type="ARBA" id="ARBA00010310"/>
    </source>
</evidence>
<feature type="compositionally biased region" description="Acidic residues" evidence="13">
    <location>
        <begin position="216"/>
        <end position="235"/>
    </location>
</feature>
<dbReference type="PIRSF" id="PIRSF002412">
    <property type="entry name" value="MA_DBI"/>
    <property type="match status" value="1"/>
</dbReference>
<dbReference type="GO" id="GO:0016020">
    <property type="term" value="C:membrane"/>
    <property type="evidence" value="ECO:0007669"/>
    <property type="project" value="UniProtKB-SubCell"/>
</dbReference>
<dbReference type="PANTHER" id="PTHR23310">
    <property type="entry name" value="ACYL-COA-BINDING PROTEIN, ACBP"/>
    <property type="match status" value="1"/>
</dbReference>
<evidence type="ECO:0000256" key="1">
    <source>
        <dbReference type="ARBA" id="ARBA00004167"/>
    </source>
</evidence>
<reference evidence="16" key="2">
    <citation type="submission" date="2025-08" db="UniProtKB">
        <authorList>
            <consortium name="Ensembl"/>
        </authorList>
    </citation>
    <scope>IDENTIFICATION</scope>
</reference>
<evidence type="ECO:0000256" key="3">
    <source>
        <dbReference type="ARBA" id="ARBA00022448"/>
    </source>
</evidence>
<reference evidence="16" key="3">
    <citation type="submission" date="2025-09" db="UniProtKB">
        <authorList>
            <consortium name="Ensembl"/>
        </authorList>
    </citation>
    <scope>IDENTIFICATION</scope>
</reference>
<evidence type="ECO:0000256" key="8">
    <source>
        <dbReference type="ARBA" id="ARBA00023121"/>
    </source>
</evidence>
<feature type="binding site" evidence="12">
    <location>
        <begin position="49"/>
        <end position="53"/>
    </location>
    <ligand>
        <name>an acyl-CoA</name>
        <dbReference type="ChEBI" id="CHEBI:58342"/>
    </ligand>
</feature>
<evidence type="ECO:0000256" key="4">
    <source>
        <dbReference type="ARBA" id="ARBA00022692"/>
    </source>
</evidence>
<keyword evidence="5 14" id="KW-1133">Transmembrane helix</keyword>
<evidence type="ECO:0000256" key="14">
    <source>
        <dbReference type="SAM" id="Phobius"/>
    </source>
</evidence>
<feature type="binding site" evidence="12">
    <location>
        <begin position="29"/>
        <end position="38"/>
    </location>
    <ligand>
        <name>an acyl-CoA</name>
        <dbReference type="ChEBI" id="CHEBI:58342"/>
    </ligand>
</feature>
<dbReference type="SUPFAM" id="SSF47027">
    <property type="entry name" value="Acyl-CoA binding protein"/>
    <property type="match status" value="1"/>
</dbReference>
<dbReference type="InterPro" id="IPR000582">
    <property type="entry name" value="Acyl-CoA-binding_protein"/>
</dbReference>
<dbReference type="CDD" id="cd00435">
    <property type="entry name" value="ACBP"/>
    <property type="match status" value="1"/>
</dbReference>
<dbReference type="STRING" id="161767.ENSAPEP00000032159"/>
<dbReference type="Proteomes" id="UP000265080">
    <property type="component" value="Chromosome 10"/>
</dbReference>